<feature type="transmembrane region" description="Helical" evidence="1">
    <location>
        <begin position="183"/>
        <end position="201"/>
    </location>
</feature>
<sequence>MAYKESGEWVFEKKEVDKIFEKAINKRLKKTSSMSESEIFEIGRELEVDSVALRNAILDVKSSSDIGDIIGRRDERRDDQGVGGTQGGFKSFFIGIIMAVSGGYLVTNQVQVRSSGFWGQRYHFGGASVSAFGITLIPLLLGIGMLFFNAKSKIGWVLTGGSALAIFVGIITNLSIYFRPTSLYITLIMLVLLIGGLGLIFRSLRSFQ</sequence>
<dbReference type="Proteomes" id="UP001594351">
    <property type="component" value="Unassembled WGS sequence"/>
</dbReference>
<feature type="transmembrane region" description="Helical" evidence="1">
    <location>
        <begin position="87"/>
        <end position="107"/>
    </location>
</feature>
<keyword evidence="1" id="KW-0472">Membrane</keyword>
<accession>A0ABV6YSQ8</accession>
<evidence type="ECO:0000313" key="2">
    <source>
        <dbReference type="EMBL" id="MFC1849229.1"/>
    </source>
</evidence>
<dbReference type="EMBL" id="JBHPBY010000027">
    <property type="protein sequence ID" value="MFC1849229.1"/>
    <property type="molecule type" value="Genomic_DNA"/>
</dbReference>
<evidence type="ECO:0000313" key="3">
    <source>
        <dbReference type="Proteomes" id="UP001594351"/>
    </source>
</evidence>
<organism evidence="2 3">
    <name type="scientific">candidate division CSSED10-310 bacterium</name>
    <dbReference type="NCBI Taxonomy" id="2855610"/>
    <lineage>
        <taxon>Bacteria</taxon>
        <taxon>Bacteria division CSSED10-310</taxon>
    </lineage>
</organism>
<evidence type="ECO:0008006" key="4">
    <source>
        <dbReference type="Google" id="ProtNLM"/>
    </source>
</evidence>
<keyword evidence="3" id="KW-1185">Reference proteome</keyword>
<keyword evidence="1" id="KW-0812">Transmembrane</keyword>
<reference evidence="2 3" key="1">
    <citation type="submission" date="2024-09" db="EMBL/GenBank/DDBJ databases">
        <title>Laminarin stimulates single cell rates of sulfate reduction while oxygen inhibits transcriptomic activity in coastal marine sediment.</title>
        <authorList>
            <person name="Lindsay M."/>
            <person name="Orcutt B."/>
            <person name="Emerson D."/>
            <person name="Stepanauskas R."/>
            <person name="D'Angelo T."/>
        </authorList>
    </citation>
    <scope>NUCLEOTIDE SEQUENCE [LARGE SCALE GENOMIC DNA]</scope>
    <source>
        <strain evidence="2">SAG AM-311-K15</strain>
    </source>
</reference>
<comment type="caution">
    <text evidence="2">The sequence shown here is derived from an EMBL/GenBank/DDBJ whole genome shotgun (WGS) entry which is preliminary data.</text>
</comment>
<feature type="transmembrane region" description="Helical" evidence="1">
    <location>
        <begin position="127"/>
        <end position="148"/>
    </location>
</feature>
<gene>
    <name evidence="2" type="ORF">ACFL27_03370</name>
</gene>
<keyword evidence="1" id="KW-1133">Transmembrane helix</keyword>
<feature type="transmembrane region" description="Helical" evidence="1">
    <location>
        <begin position="155"/>
        <end position="177"/>
    </location>
</feature>
<proteinExistence type="predicted"/>
<evidence type="ECO:0000256" key="1">
    <source>
        <dbReference type="SAM" id="Phobius"/>
    </source>
</evidence>
<protein>
    <recommendedName>
        <fullName evidence="4">DUF1700 domain-containing protein</fullName>
    </recommendedName>
</protein>
<name>A0ABV6YSQ8_UNCC1</name>